<dbReference type="EMBL" id="DF820455">
    <property type="protein sequence ID" value="GAK49345.1"/>
    <property type="molecule type" value="Genomic_DNA"/>
</dbReference>
<dbReference type="Proteomes" id="UP000030700">
    <property type="component" value="Unassembled WGS sequence"/>
</dbReference>
<protein>
    <submittedName>
        <fullName evidence="1">Uncharacterized protein</fullName>
    </submittedName>
</protein>
<organism evidence="1">
    <name type="scientific">Candidatus Moduliflexus flocculans</name>
    <dbReference type="NCBI Taxonomy" id="1499966"/>
    <lineage>
        <taxon>Bacteria</taxon>
        <taxon>Candidatus Moduliflexota</taxon>
        <taxon>Candidatus Moduliflexia</taxon>
        <taxon>Candidatus Moduliflexales</taxon>
        <taxon>Candidatus Moduliflexaceae</taxon>
    </lineage>
</organism>
<dbReference type="STRING" id="1499966.U14_00567"/>
<dbReference type="HOGENOM" id="CLU_1097041_0_0_0"/>
<gene>
    <name evidence="1" type="ORF">U14_00567</name>
</gene>
<keyword evidence="2" id="KW-1185">Reference proteome</keyword>
<proteinExistence type="predicted"/>
<reference evidence="1" key="1">
    <citation type="journal article" date="2015" name="PeerJ">
        <title>First genomic representation of candidate bacterial phylum KSB3 points to enhanced environmental sensing as a trigger of wastewater bulking.</title>
        <authorList>
            <person name="Sekiguchi Y."/>
            <person name="Ohashi A."/>
            <person name="Parks D.H."/>
            <person name="Yamauchi T."/>
            <person name="Tyson G.W."/>
            <person name="Hugenholtz P."/>
        </authorList>
    </citation>
    <scope>NUCLEOTIDE SEQUENCE [LARGE SCALE GENOMIC DNA]</scope>
</reference>
<accession>A0A0S6VVL2</accession>
<evidence type="ECO:0000313" key="1">
    <source>
        <dbReference type="EMBL" id="GAK49345.1"/>
    </source>
</evidence>
<name>A0A0S6VVL2_9BACT</name>
<dbReference type="AlphaFoldDB" id="A0A0S6VVL2"/>
<evidence type="ECO:0000313" key="2">
    <source>
        <dbReference type="Proteomes" id="UP000030700"/>
    </source>
</evidence>
<sequence>MSWGIRILNKKLRTLRQKERERKLQHDQPASTPLTVGSDDICYTATGEIFQPIRLYYEALKPAKIFNAFSKLKCLALDKDQIHWNWLYSGETSHLKFRKRVLDFKPPLVLGVFSFDQERKLWLDLFSIERALTAITFFDKHLPRHAAKLWYFSVINRLFSLDDAQQFDPAQHFNAAMEFCDPAEALTAQLLALSEQARDENEKMELLQHFFAQRNAAPTQDVEHGAIRFYDEGLTPLQIILNTRQQVAWQHWKGNASYTRSDYLQELAEHVKLR</sequence>